<reference evidence="4 5" key="1">
    <citation type="submission" date="2020-02" db="EMBL/GenBank/DDBJ databases">
        <authorList>
            <person name="Kim M.K."/>
        </authorList>
    </citation>
    <scope>NUCLEOTIDE SEQUENCE [LARGE SCALE GENOMIC DNA]</scope>
    <source>
        <strain evidence="4 5">BT327</strain>
    </source>
</reference>
<keyword evidence="5" id="KW-1185">Reference proteome</keyword>
<keyword evidence="2" id="KW-0472">Membrane</keyword>
<protein>
    <submittedName>
        <fullName evidence="4">Helix-turn-helix domain-containing protein</fullName>
    </submittedName>
</protein>
<feature type="transmembrane region" description="Helical" evidence="2">
    <location>
        <begin position="7"/>
        <end position="26"/>
    </location>
</feature>
<proteinExistence type="predicted"/>
<accession>A0A6B3LVC8</accession>
<sequence>MKLHYYLLYYCSIVLLNDTVMIIVQLTGEQLSTLIQSAVNKALAPQTTPTPKPDRCTFDEALEITGLSKSKLYKLSASNLVPCKRYNSRLTFSRKELLNWVEEQTVEKSSDNATALLAASARRKQKRG</sequence>
<evidence type="ECO:0000313" key="5">
    <source>
        <dbReference type="Proteomes" id="UP000474777"/>
    </source>
</evidence>
<keyword evidence="2" id="KW-0812">Transmembrane</keyword>
<keyword evidence="2" id="KW-1133">Transmembrane helix</keyword>
<dbReference type="RefSeq" id="WP_163915094.1">
    <property type="nucleotide sequence ID" value="NZ_JAAGWD010000004.1"/>
</dbReference>
<dbReference type="AlphaFoldDB" id="A0A6B3LVC8"/>
<name>A0A6B3LVC8_9BACT</name>
<dbReference type="Pfam" id="PF12728">
    <property type="entry name" value="HTH_17"/>
    <property type="match status" value="1"/>
</dbReference>
<dbReference type="EMBL" id="JAAGWD010000004">
    <property type="protein sequence ID" value="NEM98206.1"/>
    <property type="molecule type" value="Genomic_DNA"/>
</dbReference>
<gene>
    <name evidence="4" type="ORF">GXP69_10900</name>
</gene>
<evidence type="ECO:0000256" key="2">
    <source>
        <dbReference type="SAM" id="Phobius"/>
    </source>
</evidence>
<evidence type="ECO:0000259" key="3">
    <source>
        <dbReference type="Pfam" id="PF12728"/>
    </source>
</evidence>
<feature type="domain" description="Helix-turn-helix" evidence="3">
    <location>
        <begin position="57"/>
        <end position="104"/>
    </location>
</feature>
<dbReference type="Proteomes" id="UP000474777">
    <property type="component" value="Unassembled WGS sequence"/>
</dbReference>
<evidence type="ECO:0000313" key="4">
    <source>
        <dbReference type="EMBL" id="NEM98206.1"/>
    </source>
</evidence>
<dbReference type="InterPro" id="IPR041657">
    <property type="entry name" value="HTH_17"/>
</dbReference>
<evidence type="ECO:0000256" key="1">
    <source>
        <dbReference type="SAM" id="MobiDB-lite"/>
    </source>
</evidence>
<feature type="region of interest" description="Disordered" evidence="1">
    <location>
        <begin position="109"/>
        <end position="128"/>
    </location>
</feature>
<organism evidence="4 5">
    <name type="scientific">Pontibacter burrus</name>
    <dbReference type="NCBI Taxonomy" id="2704466"/>
    <lineage>
        <taxon>Bacteria</taxon>
        <taxon>Pseudomonadati</taxon>
        <taxon>Bacteroidota</taxon>
        <taxon>Cytophagia</taxon>
        <taxon>Cytophagales</taxon>
        <taxon>Hymenobacteraceae</taxon>
        <taxon>Pontibacter</taxon>
    </lineage>
</organism>
<comment type="caution">
    <text evidence="4">The sequence shown here is derived from an EMBL/GenBank/DDBJ whole genome shotgun (WGS) entry which is preliminary data.</text>
</comment>